<keyword evidence="11" id="KW-1185">Reference proteome</keyword>
<proteinExistence type="inferred from homology"/>
<reference evidence="11" key="1">
    <citation type="journal article" date="2019" name="Int. J. Syst. Evol. Microbiol.">
        <title>The Global Catalogue of Microorganisms (GCM) 10K type strain sequencing project: providing services to taxonomists for standard genome sequencing and annotation.</title>
        <authorList>
            <consortium name="The Broad Institute Genomics Platform"/>
            <consortium name="The Broad Institute Genome Sequencing Center for Infectious Disease"/>
            <person name="Wu L."/>
            <person name="Ma J."/>
        </authorList>
    </citation>
    <scope>NUCLEOTIDE SEQUENCE [LARGE SCALE GENOMIC DNA]</scope>
    <source>
        <strain evidence="11">CCM 8930</strain>
    </source>
</reference>
<feature type="transmembrane region" description="Helical" evidence="8">
    <location>
        <begin position="26"/>
        <end position="49"/>
    </location>
</feature>
<name>A0ABW1SIX1_9LACO</name>
<evidence type="ECO:0000313" key="11">
    <source>
        <dbReference type="Proteomes" id="UP001596171"/>
    </source>
</evidence>
<keyword evidence="3" id="KW-1003">Cell membrane</keyword>
<evidence type="ECO:0000313" key="10">
    <source>
        <dbReference type="EMBL" id="MFC6201201.1"/>
    </source>
</evidence>
<dbReference type="Pfam" id="PF02397">
    <property type="entry name" value="Bac_transf"/>
    <property type="match status" value="1"/>
</dbReference>
<evidence type="ECO:0000256" key="6">
    <source>
        <dbReference type="ARBA" id="ARBA00022989"/>
    </source>
</evidence>
<dbReference type="RefSeq" id="WP_137617218.1">
    <property type="nucleotide sequence ID" value="NZ_BJDI01000018.1"/>
</dbReference>
<evidence type="ECO:0000256" key="8">
    <source>
        <dbReference type="SAM" id="Phobius"/>
    </source>
</evidence>
<dbReference type="Proteomes" id="UP001596171">
    <property type="component" value="Unassembled WGS sequence"/>
</dbReference>
<accession>A0ABW1SIX1</accession>
<sequence length="220" mass="25510">MEIKSNSEDHNNEVAFSLSYRLCKRIVDIVFSSLALIVLSPIFVLVLILDHVDQSSRGPLFYRQTRIGLHGKRFGMYKFRSMVVNAEQKLHANKELYAMYVNNNYKLEPQVDPRITKIGRFLRETSIDEIPQFINILRGEMSIVGPRPVVEEELVEYNQNKLLSVKPGAMGLWQASGRSKIGYPERARIEMSYIDRANLFYDFKIIIMNLVNIFLRKGAY</sequence>
<evidence type="ECO:0000259" key="9">
    <source>
        <dbReference type="Pfam" id="PF02397"/>
    </source>
</evidence>
<feature type="domain" description="Bacterial sugar transferase" evidence="9">
    <location>
        <begin position="24"/>
        <end position="213"/>
    </location>
</feature>
<dbReference type="PANTHER" id="PTHR30576:SF4">
    <property type="entry name" value="UNDECAPRENYL-PHOSPHATE GALACTOSE PHOSPHOTRANSFERASE"/>
    <property type="match status" value="1"/>
</dbReference>
<keyword evidence="4 10" id="KW-0808">Transferase</keyword>
<dbReference type="PANTHER" id="PTHR30576">
    <property type="entry name" value="COLANIC BIOSYNTHESIS UDP-GLUCOSE LIPID CARRIER TRANSFERASE"/>
    <property type="match status" value="1"/>
</dbReference>
<evidence type="ECO:0000256" key="1">
    <source>
        <dbReference type="ARBA" id="ARBA00004236"/>
    </source>
</evidence>
<dbReference type="GO" id="GO:0016740">
    <property type="term" value="F:transferase activity"/>
    <property type="evidence" value="ECO:0007669"/>
    <property type="project" value="UniProtKB-KW"/>
</dbReference>
<keyword evidence="5 8" id="KW-0812">Transmembrane</keyword>
<gene>
    <name evidence="10" type="ORF">ACFP1L_04710</name>
</gene>
<comment type="similarity">
    <text evidence="2">Belongs to the bacterial sugar transferase family.</text>
</comment>
<comment type="subcellular location">
    <subcellularLocation>
        <location evidence="1">Cell membrane</location>
    </subcellularLocation>
</comment>
<dbReference type="InterPro" id="IPR003362">
    <property type="entry name" value="Bact_transf"/>
</dbReference>
<keyword evidence="7 8" id="KW-0472">Membrane</keyword>
<keyword evidence="6 8" id="KW-1133">Transmembrane helix</keyword>
<evidence type="ECO:0000256" key="4">
    <source>
        <dbReference type="ARBA" id="ARBA00022679"/>
    </source>
</evidence>
<evidence type="ECO:0000256" key="3">
    <source>
        <dbReference type="ARBA" id="ARBA00022475"/>
    </source>
</evidence>
<protein>
    <submittedName>
        <fullName evidence="10">Sugar transferase</fullName>
    </submittedName>
</protein>
<evidence type="ECO:0000256" key="7">
    <source>
        <dbReference type="ARBA" id="ARBA00023136"/>
    </source>
</evidence>
<evidence type="ECO:0000256" key="2">
    <source>
        <dbReference type="ARBA" id="ARBA00006464"/>
    </source>
</evidence>
<organism evidence="10 11">
    <name type="scientific">Lactiplantibacillus nangangensis</name>
    <dbReference type="NCBI Taxonomy" id="2559917"/>
    <lineage>
        <taxon>Bacteria</taxon>
        <taxon>Bacillati</taxon>
        <taxon>Bacillota</taxon>
        <taxon>Bacilli</taxon>
        <taxon>Lactobacillales</taxon>
        <taxon>Lactobacillaceae</taxon>
        <taxon>Lactiplantibacillus</taxon>
    </lineage>
</organism>
<comment type="caution">
    <text evidence="10">The sequence shown here is derived from an EMBL/GenBank/DDBJ whole genome shotgun (WGS) entry which is preliminary data.</text>
</comment>
<evidence type="ECO:0000256" key="5">
    <source>
        <dbReference type="ARBA" id="ARBA00022692"/>
    </source>
</evidence>
<dbReference type="EMBL" id="JBHSSE010000010">
    <property type="protein sequence ID" value="MFC6201201.1"/>
    <property type="molecule type" value="Genomic_DNA"/>
</dbReference>